<dbReference type="GO" id="GO:0005737">
    <property type="term" value="C:cytoplasm"/>
    <property type="evidence" value="ECO:0007669"/>
    <property type="project" value="TreeGrafter"/>
</dbReference>
<keyword evidence="11" id="KW-1185">Reference proteome</keyword>
<evidence type="ECO:0000259" key="9">
    <source>
        <dbReference type="PROSITE" id="PS52004"/>
    </source>
</evidence>
<dbReference type="InterPro" id="IPR016039">
    <property type="entry name" value="Thiolase-like"/>
</dbReference>
<dbReference type="PROSITE" id="PS00012">
    <property type="entry name" value="PHOSPHOPANTETHEINE"/>
    <property type="match status" value="1"/>
</dbReference>
<dbReference type="Pfam" id="PF02801">
    <property type="entry name" value="Ketoacyl-synt_C"/>
    <property type="match status" value="1"/>
</dbReference>
<dbReference type="PANTHER" id="PTHR43775">
    <property type="entry name" value="FATTY ACID SYNTHASE"/>
    <property type="match status" value="1"/>
</dbReference>
<dbReference type="SUPFAM" id="SSF55048">
    <property type="entry name" value="Probable ACP-binding domain of malonyl-CoA ACP transacylase"/>
    <property type="match status" value="1"/>
</dbReference>
<dbReference type="SUPFAM" id="SSF53901">
    <property type="entry name" value="Thiolase-like"/>
    <property type="match status" value="1"/>
</dbReference>
<dbReference type="InterPro" id="IPR014030">
    <property type="entry name" value="Ketoacyl_synth_N"/>
</dbReference>
<dbReference type="InterPro" id="IPR014031">
    <property type="entry name" value="Ketoacyl_synth_C"/>
</dbReference>
<dbReference type="SMART" id="SM00827">
    <property type="entry name" value="PKS_AT"/>
    <property type="match status" value="1"/>
</dbReference>
<evidence type="ECO:0000256" key="2">
    <source>
        <dbReference type="ARBA" id="ARBA00022553"/>
    </source>
</evidence>
<dbReference type="GO" id="GO:0004312">
    <property type="term" value="F:fatty acid synthase activity"/>
    <property type="evidence" value="ECO:0007669"/>
    <property type="project" value="TreeGrafter"/>
</dbReference>
<dbReference type="InterPro" id="IPR009081">
    <property type="entry name" value="PP-bd_ACP"/>
</dbReference>
<evidence type="ECO:0000256" key="1">
    <source>
        <dbReference type="ARBA" id="ARBA00022450"/>
    </source>
</evidence>
<dbReference type="EMBL" id="FOQH01000002">
    <property type="protein sequence ID" value="SFH83779.1"/>
    <property type="molecule type" value="Genomic_DNA"/>
</dbReference>
<dbReference type="GO" id="GO:0071770">
    <property type="term" value="P:DIM/DIP cell wall layer assembly"/>
    <property type="evidence" value="ECO:0007669"/>
    <property type="project" value="TreeGrafter"/>
</dbReference>
<dbReference type="SUPFAM" id="SSF47336">
    <property type="entry name" value="ACP-like"/>
    <property type="match status" value="1"/>
</dbReference>
<organism evidence="10 11">
    <name type="scientific">Albimonas pacifica</name>
    <dbReference type="NCBI Taxonomy" id="1114924"/>
    <lineage>
        <taxon>Bacteria</taxon>
        <taxon>Pseudomonadati</taxon>
        <taxon>Pseudomonadota</taxon>
        <taxon>Alphaproteobacteria</taxon>
        <taxon>Rhodobacterales</taxon>
        <taxon>Paracoccaceae</taxon>
        <taxon>Albimonas</taxon>
    </lineage>
</organism>
<dbReference type="Pfam" id="PF08659">
    <property type="entry name" value="KR"/>
    <property type="match status" value="1"/>
</dbReference>
<dbReference type="Proteomes" id="UP000199377">
    <property type="component" value="Unassembled WGS sequence"/>
</dbReference>
<dbReference type="InterPro" id="IPR050091">
    <property type="entry name" value="PKS_NRPS_Biosynth_Enz"/>
</dbReference>
<dbReference type="GO" id="GO:0006633">
    <property type="term" value="P:fatty acid biosynthetic process"/>
    <property type="evidence" value="ECO:0007669"/>
    <property type="project" value="InterPro"/>
</dbReference>
<accession>A0A1I3DB09</accession>
<name>A0A1I3DB09_9RHOB</name>
<reference evidence="10 11" key="1">
    <citation type="submission" date="2016-10" db="EMBL/GenBank/DDBJ databases">
        <authorList>
            <person name="de Groot N.N."/>
        </authorList>
    </citation>
    <scope>NUCLEOTIDE SEQUENCE [LARGE SCALE GENOMIC DNA]</scope>
    <source>
        <strain evidence="10 11">CGMCC 1.11030</strain>
    </source>
</reference>
<protein>
    <submittedName>
        <fullName evidence="10">Acyl transferase domain-containing protein</fullName>
    </submittedName>
</protein>
<evidence type="ECO:0000313" key="10">
    <source>
        <dbReference type="EMBL" id="SFH83779.1"/>
    </source>
</evidence>
<dbReference type="GO" id="GO:0004315">
    <property type="term" value="F:3-oxoacyl-[acyl-carrier-protein] synthase activity"/>
    <property type="evidence" value="ECO:0007669"/>
    <property type="project" value="InterPro"/>
</dbReference>
<feature type="region of interest" description="Disordered" evidence="7">
    <location>
        <begin position="866"/>
        <end position="891"/>
    </location>
</feature>
<dbReference type="InterPro" id="IPR032821">
    <property type="entry name" value="PKS_assoc"/>
</dbReference>
<dbReference type="Pfam" id="PF00109">
    <property type="entry name" value="ketoacyl-synt"/>
    <property type="match status" value="1"/>
</dbReference>
<evidence type="ECO:0000256" key="3">
    <source>
        <dbReference type="ARBA" id="ARBA00022679"/>
    </source>
</evidence>
<dbReference type="PROSITE" id="PS50075">
    <property type="entry name" value="CARRIER"/>
    <property type="match status" value="1"/>
</dbReference>
<dbReference type="Pfam" id="PF16197">
    <property type="entry name" value="KAsynt_C_assoc"/>
    <property type="match status" value="1"/>
</dbReference>
<evidence type="ECO:0000256" key="7">
    <source>
        <dbReference type="SAM" id="MobiDB-lite"/>
    </source>
</evidence>
<dbReference type="Gene3D" id="3.30.70.3290">
    <property type="match status" value="1"/>
</dbReference>
<dbReference type="PROSITE" id="PS00606">
    <property type="entry name" value="KS3_1"/>
    <property type="match status" value="1"/>
</dbReference>
<dbReference type="Gene3D" id="3.40.50.720">
    <property type="entry name" value="NAD(P)-binding Rossmann-like Domain"/>
    <property type="match status" value="1"/>
</dbReference>
<dbReference type="InterPro" id="IPR006162">
    <property type="entry name" value="Ppantetheine_attach_site"/>
</dbReference>
<dbReference type="SMART" id="SM00825">
    <property type="entry name" value="PKS_KS"/>
    <property type="match status" value="1"/>
</dbReference>
<dbReference type="SUPFAM" id="SSF52151">
    <property type="entry name" value="FabD/lysophospholipase-like"/>
    <property type="match status" value="1"/>
</dbReference>
<dbReference type="OrthoDB" id="9778690at2"/>
<dbReference type="InterPro" id="IPR029058">
    <property type="entry name" value="AB_hydrolase_fold"/>
</dbReference>
<sequence>MPDLPPELTQAERTGFEIAVVGMACRFPGAPDLDTFWRNLVEGVDGLQALDPAELRARGVDEATLAAPDFVPVAAQVEGHDRFDASFFGYSPAEAEILDPQQRLFLECAWHALENAGHAPGDGPGQATGVYGSAGMNGYLANLHGNAEVRRSVTPYEVFTANDKDFLATRAAFKLDLRGPAMSVQTACSSSLVAVHMAVQALLAGECDRALAGGAALSRQDGYRALAGGILSPTGRCRAFDADADGTVAGNGVGVVVLKRLEDALADGDDIAAVILGSAVNNDGAGKASFTAPDVAAQAAVIAAAQAAAGVASTSISCIEAHGTGTALGDPVEIAALARAFGSDAREAPCALGSVKTGIGHLDVAAGVAGLIKAALMLRHRTLVPTLHFQRLNPRIDAPAGLFEVVAARRDWTCAGPRRAGVSSFGIGGSNAHVVLEEAPALPPRAEPADAPRLLTLSTKTRAALEASARALAERLERDPPPLADAAHTLAAGRTAFRWRRTVVARTPAEAAARLRAADPEAARTPGAPPQAVFLFPGQGAQRPAMARALHAADPTFAAWIDRAVAHAGPELRRILFEDDASVQDTAQAQPALFAMEVALAQVWTALGVAPAGLLGHSLGELSAACLAGVFDFETGLDLVAERGRLMQACAPGAMVAAIHPDRALEDLLPAEVEIAARNGPGLTALSGPVEAIAELEARLDAAGVGHRRLKTSHAFHSQAMAPAAEGFARHLAQVALRAPRLPVWSNLTGAHLTEAQATDPAYWARQLRETVRFGDGAAAAAALETPVFVEVGPAGGLDLLLRRQGAERTVPGLAALTPEALLEAVGCAWRAGLSPDLAALSPPGARRVALPLYPFERERCWVEPDASAAAAPQDKPDDAPGAPQAHAPGAPQAYVPAWRRAQPAPAVPGRRGWLILDDGALGRPLAEALERAGDEVWRVEPGPTLAETGYRTVSAPAEGPAAGLLSLLAQRGAAPSHVAILGPLGEEGARPEPLVDLLRALSAREGETTVALLTRGAVDVTGAETLDPAQAALHGLAQVAAQETPGLGCRILDLDPAERARPAELAAWLARALPAETAPIAARRGARLWRLEHERLALAPEDPARALRRNGVFVVAGDVSAGLGRVWAERLAARPGLRLALIESPGAAPFGMAENDRLLRLAADVADASALRAALEAVVARWGRIDGVFLCSPFSDAETTAPLPLLGAAQLSRAHTACAAPVEALAEATRGLKVGFCCVQGSLSSVIGGAGLAAYAGAHHRADLVVAGEAREARTRWLSIAWDHVRGPEAPPERPGVPDLSLTADQVWEATLRLLADGVSGCAIVSRADVDARRARWLAPTPRLETETAAPGARPRPEIDTPFVAPSGPVETAVAGILQDLLKLDRVGAQDGFFELGGHSLLAIRAIARLREAFPVEIEMRDLLSGNPSAAGIARLIEAKLAADEDLAALLSEVSDLSDEDLEQALAEGSA</sequence>
<keyword evidence="3 10" id="KW-0808">Transferase</keyword>
<evidence type="ECO:0000256" key="4">
    <source>
        <dbReference type="ARBA" id="ARBA00022832"/>
    </source>
</evidence>
<dbReference type="Gene3D" id="3.40.366.10">
    <property type="entry name" value="Malonyl-Coenzyme A Acyl Carrier Protein, domain 2"/>
    <property type="match status" value="1"/>
</dbReference>
<keyword evidence="4" id="KW-0276">Fatty acid metabolism</keyword>
<keyword evidence="2" id="KW-0597">Phosphoprotein</keyword>
<dbReference type="InterPro" id="IPR014043">
    <property type="entry name" value="Acyl_transferase_dom"/>
</dbReference>
<proteinExistence type="predicted"/>
<dbReference type="CDD" id="cd00833">
    <property type="entry name" value="PKS"/>
    <property type="match status" value="1"/>
</dbReference>
<dbReference type="Pfam" id="PF00698">
    <property type="entry name" value="Acyl_transf_1"/>
    <property type="match status" value="1"/>
</dbReference>
<dbReference type="PROSITE" id="PS52004">
    <property type="entry name" value="KS3_2"/>
    <property type="match status" value="1"/>
</dbReference>
<dbReference type="InterPro" id="IPR036736">
    <property type="entry name" value="ACP-like_sf"/>
</dbReference>
<dbReference type="FunFam" id="3.40.47.10:FF:000042">
    <property type="entry name" value="Polyketide synthase Pks13"/>
    <property type="match status" value="1"/>
</dbReference>
<dbReference type="InterPro" id="IPR013968">
    <property type="entry name" value="PKS_KR"/>
</dbReference>
<keyword evidence="1" id="KW-0596">Phosphopantetheine</keyword>
<dbReference type="Gene3D" id="3.40.47.10">
    <property type="match status" value="1"/>
</dbReference>
<dbReference type="RefSeq" id="WP_092858568.1">
    <property type="nucleotide sequence ID" value="NZ_FOQH01000002.1"/>
</dbReference>
<dbReference type="InterPro" id="IPR001227">
    <property type="entry name" value="Ac_transferase_dom_sf"/>
</dbReference>
<dbReference type="SMART" id="SM00822">
    <property type="entry name" value="PKS_KR"/>
    <property type="match status" value="1"/>
</dbReference>
<dbReference type="InterPro" id="IPR020841">
    <property type="entry name" value="PKS_Beta-ketoAc_synthase_dom"/>
</dbReference>
<gene>
    <name evidence="10" type="ORF">SAMN05216258_102480</name>
</gene>
<evidence type="ECO:0000256" key="6">
    <source>
        <dbReference type="ARBA" id="ARBA00023268"/>
    </source>
</evidence>
<dbReference type="STRING" id="1114924.SAMN05216258_102480"/>
<dbReference type="InterPro" id="IPR036291">
    <property type="entry name" value="NAD(P)-bd_dom_sf"/>
</dbReference>
<dbReference type="SUPFAM" id="SSF51735">
    <property type="entry name" value="NAD(P)-binding Rossmann-fold domains"/>
    <property type="match status" value="2"/>
</dbReference>
<evidence type="ECO:0000256" key="5">
    <source>
        <dbReference type="ARBA" id="ARBA00023098"/>
    </source>
</evidence>
<dbReference type="InterPro" id="IPR018201">
    <property type="entry name" value="Ketoacyl_synth_AS"/>
</dbReference>
<dbReference type="InterPro" id="IPR016036">
    <property type="entry name" value="Malonyl_transacylase_ACP-bd"/>
</dbReference>
<dbReference type="GO" id="GO:0005886">
    <property type="term" value="C:plasma membrane"/>
    <property type="evidence" value="ECO:0007669"/>
    <property type="project" value="TreeGrafter"/>
</dbReference>
<keyword evidence="6" id="KW-0511">Multifunctional enzyme</keyword>
<dbReference type="Pfam" id="PF00550">
    <property type="entry name" value="PP-binding"/>
    <property type="match status" value="1"/>
</dbReference>
<dbReference type="PANTHER" id="PTHR43775:SF37">
    <property type="entry name" value="SI:DKEY-61P9.11"/>
    <property type="match status" value="1"/>
</dbReference>
<evidence type="ECO:0000259" key="8">
    <source>
        <dbReference type="PROSITE" id="PS50075"/>
    </source>
</evidence>
<dbReference type="InterPro" id="IPR057326">
    <property type="entry name" value="KR_dom"/>
</dbReference>
<evidence type="ECO:0000313" key="11">
    <source>
        <dbReference type="Proteomes" id="UP000199377"/>
    </source>
</evidence>
<dbReference type="Gene3D" id="3.40.50.1820">
    <property type="entry name" value="alpha/beta hydrolase"/>
    <property type="match status" value="1"/>
</dbReference>
<feature type="domain" description="Ketosynthase family 3 (KS3)" evidence="9">
    <location>
        <begin position="15"/>
        <end position="438"/>
    </location>
</feature>
<feature type="domain" description="Carrier" evidence="8">
    <location>
        <begin position="1366"/>
        <end position="1442"/>
    </location>
</feature>
<dbReference type="InterPro" id="IPR016035">
    <property type="entry name" value="Acyl_Trfase/lysoPLipase"/>
</dbReference>
<keyword evidence="5" id="KW-0443">Lipid metabolism</keyword>